<gene>
    <name evidence="1" type="ORF">FB45DRAFT_1007777</name>
</gene>
<name>A0AAD7BCF8_9AGAR</name>
<protein>
    <recommendedName>
        <fullName evidence="3">F-box domain-containing protein</fullName>
    </recommendedName>
</protein>
<evidence type="ECO:0000313" key="2">
    <source>
        <dbReference type="Proteomes" id="UP001221142"/>
    </source>
</evidence>
<accession>A0AAD7BCF8</accession>
<keyword evidence="2" id="KW-1185">Reference proteome</keyword>
<reference evidence="1" key="1">
    <citation type="submission" date="2023-03" db="EMBL/GenBank/DDBJ databases">
        <title>Massive genome expansion in bonnet fungi (Mycena s.s.) driven by repeated elements and novel gene families across ecological guilds.</title>
        <authorList>
            <consortium name="Lawrence Berkeley National Laboratory"/>
            <person name="Harder C.B."/>
            <person name="Miyauchi S."/>
            <person name="Viragh M."/>
            <person name="Kuo A."/>
            <person name="Thoen E."/>
            <person name="Andreopoulos B."/>
            <person name="Lu D."/>
            <person name="Skrede I."/>
            <person name="Drula E."/>
            <person name="Henrissat B."/>
            <person name="Morin E."/>
            <person name="Kohler A."/>
            <person name="Barry K."/>
            <person name="LaButti K."/>
            <person name="Morin E."/>
            <person name="Salamov A."/>
            <person name="Lipzen A."/>
            <person name="Mereny Z."/>
            <person name="Hegedus B."/>
            <person name="Baldrian P."/>
            <person name="Stursova M."/>
            <person name="Weitz H."/>
            <person name="Taylor A."/>
            <person name="Grigoriev I.V."/>
            <person name="Nagy L.G."/>
            <person name="Martin F."/>
            <person name="Kauserud H."/>
        </authorList>
    </citation>
    <scope>NUCLEOTIDE SEQUENCE</scope>
    <source>
        <strain evidence="1">9284</strain>
    </source>
</reference>
<sequence length="418" mass="46646">MAHLPPEIIDAIICKVEDPATLKSCSLVSSALFRYPSQRRLFRFLTLNGWATPPNYNAVSTLLDESPHIAAYFTHLRVVLPDEGPSIPDIGSLKHALSKISHVRWCMLDGGRLAFHAPFLRFLARQRSLRELHIDSFSAIPQDVMLEILTAAPGLSFKSTSVDTASSLRCRSPPNWARIFSRPIERLAVEADSSSVVELMNGGQLAKLVGQMRFLSVVSDCEESMRLVQGCAETLEHLRFNGIEATDVHMQQLYDCVRKGMPQGSEKGRLVLEQFEEEDDWWNDCAGEDCRRVTAPEPRSSRISRIKSTPPKEIILKSPEVSSPAKVLFVIVVKLPPEMKDSFVRGKKAPMHWLCWRLLASSLANALGLLGCLCARGWRRRGSRELGAVQPSGERFESLDAHRSAQAVADRLGRRPSI</sequence>
<dbReference type="EMBL" id="JARKIF010000021">
    <property type="protein sequence ID" value="KAJ7617167.1"/>
    <property type="molecule type" value="Genomic_DNA"/>
</dbReference>
<evidence type="ECO:0008006" key="3">
    <source>
        <dbReference type="Google" id="ProtNLM"/>
    </source>
</evidence>
<evidence type="ECO:0000313" key="1">
    <source>
        <dbReference type="EMBL" id="KAJ7617167.1"/>
    </source>
</evidence>
<dbReference type="Proteomes" id="UP001221142">
    <property type="component" value="Unassembled WGS sequence"/>
</dbReference>
<comment type="caution">
    <text evidence="1">The sequence shown here is derived from an EMBL/GenBank/DDBJ whole genome shotgun (WGS) entry which is preliminary data.</text>
</comment>
<organism evidence="1 2">
    <name type="scientific">Roridomyces roridus</name>
    <dbReference type="NCBI Taxonomy" id="1738132"/>
    <lineage>
        <taxon>Eukaryota</taxon>
        <taxon>Fungi</taxon>
        <taxon>Dikarya</taxon>
        <taxon>Basidiomycota</taxon>
        <taxon>Agaricomycotina</taxon>
        <taxon>Agaricomycetes</taxon>
        <taxon>Agaricomycetidae</taxon>
        <taxon>Agaricales</taxon>
        <taxon>Marasmiineae</taxon>
        <taxon>Mycenaceae</taxon>
        <taxon>Roridomyces</taxon>
    </lineage>
</organism>
<dbReference type="AlphaFoldDB" id="A0AAD7BCF8"/>
<proteinExistence type="predicted"/>